<protein>
    <submittedName>
        <fullName evidence="2">NnrS family protein</fullName>
    </submittedName>
</protein>
<feature type="transmembrane region" description="Helical" evidence="1">
    <location>
        <begin position="299"/>
        <end position="320"/>
    </location>
</feature>
<evidence type="ECO:0000313" key="3">
    <source>
        <dbReference type="Proteomes" id="UP000477651"/>
    </source>
</evidence>
<feature type="transmembrane region" description="Helical" evidence="1">
    <location>
        <begin position="117"/>
        <end position="138"/>
    </location>
</feature>
<name>A0A6L9Y772_9BURK</name>
<dbReference type="Proteomes" id="UP000477651">
    <property type="component" value="Unassembled WGS sequence"/>
</dbReference>
<dbReference type="AlphaFoldDB" id="A0A6L9Y772"/>
<dbReference type="InterPro" id="IPR010266">
    <property type="entry name" value="NnrS"/>
</dbReference>
<reference evidence="2 3" key="1">
    <citation type="submission" date="2020-02" db="EMBL/GenBank/DDBJ databases">
        <title>Pelistega sp. NLN82 were isolated from wild rodents of the Hainan Island.</title>
        <authorList>
            <person name="Niu N."/>
            <person name="Zhou J."/>
        </authorList>
    </citation>
    <scope>NUCLEOTIDE SEQUENCE [LARGE SCALE GENOMIC DNA]</scope>
    <source>
        <strain evidence="2 3">NLN82</strain>
    </source>
</reference>
<keyword evidence="1" id="KW-1133">Transmembrane helix</keyword>
<keyword evidence="3" id="KW-1185">Reference proteome</keyword>
<dbReference type="EMBL" id="JAAGYR010000014">
    <property type="protein sequence ID" value="NEN76196.1"/>
    <property type="molecule type" value="Genomic_DNA"/>
</dbReference>
<gene>
    <name evidence="2" type="ORF">F9B74_07660</name>
</gene>
<organism evidence="2 3">
    <name type="scientific">Pelistega ratti</name>
    <dbReference type="NCBI Taxonomy" id="2652177"/>
    <lineage>
        <taxon>Bacteria</taxon>
        <taxon>Pseudomonadati</taxon>
        <taxon>Pseudomonadota</taxon>
        <taxon>Betaproteobacteria</taxon>
        <taxon>Burkholderiales</taxon>
        <taxon>Alcaligenaceae</taxon>
        <taxon>Pelistega</taxon>
    </lineage>
</organism>
<keyword evidence="1" id="KW-0472">Membrane</keyword>
<feature type="transmembrane region" description="Helical" evidence="1">
    <location>
        <begin position="150"/>
        <end position="169"/>
    </location>
</feature>
<feature type="transmembrane region" description="Helical" evidence="1">
    <location>
        <begin position="67"/>
        <end position="87"/>
    </location>
</feature>
<feature type="transmembrane region" description="Helical" evidence="1">
    <location>
        <begin position="94"/>
        <end position="111"/>
    </location>
</feature>
<feature type="transmembrane region" description="Helical" evidence="1">
    <location>
        <begin position="366"/>
        <end position="385"/>
    </location>
</feature>
<evidence type="ECO:0000313" key="2">
    <source>
        <dbReference type="EMBL" id="NEN76196.1"/>
    </source>
</evidence>
<dbReference type="RefSeq" id="WP_163764674.1">
    <property type="nucleotide sequence ID" value="NZ_JAAGYR010000014.1"/>
</dbReference>
<accession>A0A6L9Y772</accession>
<feature type="transmembrane region" description="Helical" evidence="1">
    <location>
        <begin position="272"/>
        <end position="293"/>
    </location>
</feature>
<keyword evidence="1" id="KW-0812">Transmembrane</keyword>
<feature type="transmembrane region" description="Helical" evidence="1">
    <location>
        <begin position="21"/>
        <end position="47"/>
    </location>
</feature>
<proteinExistence type="predicted"/>
<feature type="transmembrane region" description="Helical" evidence="1">
    <location>
        <begin position="341"/>
        <end position="360"/>
    </location>
</feature>
<comment type="caution">
    <text evidence="2">The sequence shown here is derived from an EMBL/GenBank/DDBJ whole genome shotgun (WGS) entry which is preliminary data.</text>
</comment>
<sequence length="401" mass="44226">MALIQIDVPSTSKTKLSRFEVIFALGFRPLYLAASIWAALAVILWIYTPQLLQGPLFGVWWHAHEMLWGFIATVAIAFLLTASATWTGLNPLKSYPLAGLCLAWLIARIGYLIPSMIAFFIASIADIIFFLGGTVALARVLVKAKSKQNYPLIYAGAGLGLSNAAYLYMVYTSQFDSVRTGFHIGLIIMTFIALLVGRRVIPFFAQRGANLDIPRSEKSGQYQLRLTILTFISLVLGFKTITSILLLVLGLLTLYQLYTWKPLGVRKVPLLWVLYISYFLLGLGLVTASVFFLPVDDLIFPPALFVHLVGMGGFSVMILGMMTRTALGHTGRPLKASRLMVTAYVLLILAVVCRLALFFVPAGAVIPLLHMAAFLWVVAFLSYAYQYGPYLTAPRLDGRPG</sequence>
<feature type="transmembrane region" description="Helical" evidence="1">
    <location>
        <begin position="181"/>
        <end position="201"/>
    </location>
</feature>
<evidence type="ECO:0000256" key="1">
    <source>
        <dbReference type="SAM" id="Phobius"/>
    </source>
</evidence>
<dbReference type="Pfam" id="PF05940">
    <property type="entry name" value="NnrS"/>
    <property type="match status" value="1"/>
</dbReference>